<keyword evidence="2" id="KW-0808">Transferase</keyword>
<feature type="domain" description="Lipoyl-binding" evidence="1">
    <location>
        <begin position="5"/>
        <end position="80"/>
    </location>
</feature>
<organism evidence="2 3">
    <name type="scientific">Variovorax paradoxus B4</name>
    <dbReference type="NCBI Taxonomy" id="1246301"/>
    <lineage>
        <taxon>Bacteria</taxon>
        <taxon>Pseudomonadati</taxon>
        <taxon>Pseudomonadota</taxon>
        <taxon>Betaproteobacteria</taxon>
        <taxon>Burkholderiales</taxon>
        <taxon>Comamonadaceae</taxon>
        <taxon>Variovorax</taxon>
    </lineage>
</organism>
<dbReference type="RefSeq" id="WP_021003803.1">
    <property type="nucleotide sequence ID" value="NC_022234.1"/>
</dbReference>
<dbReference type="Proteomes" id="UP000016223">
    <property type="component" value="Chromosome 2"/>
</dbReference>
<sequence>MSADITAVTVPKLGLTMKEGTIAAWHVEPGSTVSVGQPLFDIETEKVTNECTAEGSGILRRQVAAAGTTLPVGSLVAVIAPSQVSDAAIEEFITRFTPEKQA</sequence>
<dbReference type="OrthoDB" id="5853561at2"/>
<dbReference type="GO" id="GO:0006086">
    <property type="term" value="P:pyruvate decarboxylation to acetyl-CoA"/>
    <property type="evidence" value="ECO:0007669"/>
    <property type="project" value="InterPro"/>
</dbReference>
<name>T1XKZ3_VARPD</name>
<dbReference type="Pfam" id="PF00364">
    <property type="entry name" value="Biotin_lipoyl"/>
    <property type="match status" value="1"/>
</dbReference>
<dbReference type="CDD" id="cd06849">
    <property type="entry name" value="lipoyl_domain"/>
    <property type="match status" value="1"/>
</dbReference>
<dbReference type="PATRIC" id="fig|1246301.3.peg.5936"/>
<gene>
    <name evidence="2" type="ORF">VAPA_2c04140</name>
</gene>
<dbReference type="Gene3D" id="2.40.50.100">
    <property type="match status" value="1"/>
</dbReference>
<evidence type="ECO:0000313" key="2">
    <source>
        <dbReference type="EMBL" id="AGU52974.1"/>
    </source>
</evidence>
<dbReference type="KEGG" id="vpd:VAPA_2c04140"/>
<dbReference type="PANTHER" id="PTHR23151:SF90">
    <property type="entry name" value="DIHYDROLIPOYLLYSINE-RESIDUE ACETYLTRANSFERASE COMPONENT OF PYRUVATE DEHYDROGENASE COMPLEX, MITOCHONDRIAL-RELATED"/>
    <property type="match status" value="1"/>
</dbReference>
<dbReference type="PROSITE" id="PS50968">
    <property type="entry name" value="BIOTINYL_LIPOYL"/>
    <property type="match status" value="1"/>
</dbReference>
<dbReference type="GO" id="GO:0045254">
    <property type="term" value="C:pyruvate dehydrogenase complex"/>
    <property type="evidence" value="ECO:0007669"/>
    <property type="project" value="InterPro"/>
</dbReference>
<dbReference type="GO" id="GO:0016740">
    <property type="term" value="F:transferase activity"/>
    <property type="evidence" value="ECO:0007669"/>
    <property type="project" value="UniProtKB-KW"/>
</dbReference>
<dbReference type="SUPFAM" id="SSF51230">
    <property type="entry name" value="Single hybrid motif"/>
    <property type="match status" value="1"/>
</dbReference>
<dbReference type="HOGENOM" id="CLU_016733_7_6_4"/>
<evidence type="ECO:0000259" key="1">
    <source>
        <dbReference type="PROSITE" id="PS50968"/>
    </source>
</evidence>
<dbReference type="InterPro" id="IPR045257">
    <property type="entry name" value="E2/Pdx1"/>
</dbReference>
<evidence type="ECO:0000313" key="3">
    <source>
        <dbReference type="Proteomes" id="UP000016223"/>
    </source>
</evidence>
<dbReference type="InterPro" id="IPR000089">
    <property type="entry name" value="Biotin_lipoyl"/>
</dbReference>
<protein>
    <submittedName>
        <fullName evidence="2">Putative dihydrolipoyllysine-residue acetyltransferase</fullName>
    </submittedName>
</protein>
<dbReference type="InterPro" id="IPR011053">
    <property type="entry name" value="Single_hybrid_motif"/>
</dbReference>
<proteinExistence type="predicted"/>
<dbReference type="AlphaFoldDB" id="T1XKZ3"/>
<accession>T1XKZ3</accession>
<dbReference type="EMBL" id="CP003912">
    <property type="protein sequence ID" value="AGU52974.1"/>
    <property type="molecule type" value="Genomic_DNA"/>
</dbReference>
<reference evidence="2 3" key="1">
    <citation type="submission" date="2012-10" db="EMBL/GenBank/DDBJ databases">
        <title>Genome sequence of Variovorax paradoxus B4.</title>
        <authorList>
            <person name="Schuldes J."/>
            <person name="Brandt U."/>
            <person name="Hiessl S."/>
            <person name="Wuebbeler J.H."/>
            <person name="Thuermer A."/>
            <person name="Steinbuechel A."/>
            <person name="Daniel R."/>
        </authorList>
    </citation>
    <scope>NUCLEOTIDE SEQUENCE [LARGE SCALE GENOMIC DNA]</scope>
    <source>
        <strain evidence="2 3">B4</strain>
    </source>
</reference>
<dbReference type="PANTHER" id="PTHR23151">
    <property type="entry name" value="DIHYDROLIPOAMIDE ACETYL/SUCCINYL-TRANSFERASE-RELATED"/>
    <property type="match status" value="1"/>
</dbReference>